<dbReference type="PANTHER" id="PTHR38597">
    <property type="entry name" value="BLL3834 PROTEIN"/>
    <property type="match status" value="1"/>
</dbReference>
<dbReference type="PATRIC" id="fig|1110509.7.peg.874"/>
<dbReference type="InterPro" id="IPR008482">
    <property type="entry name" value="DUF763"/>
</dbReference>
<reference evidence="1 2" key="1">
    <citation type="journal article" date="2012" name="PLoS ONE">
        <title>The genome characteristics and predicted function of methyl-group oxidation pathway in the obligate aceticlastic methanogens, Methanosaeta spp.</title>
        <authorList>
            <person name="Zhu J."/>
            <person name="Zheng H."/>
            <person name="Ai G."/>
            <person name="Zhang G."/>
            <person name="Liu D."/>
            <person name="Liu X."/>
            <person name="Dong X."/>
        </authorList>
    </citation>
    <scope>NUCLEOTIDE SEQUENCE [LARGE SCALE GENOMIC DNA]</scope>
    <source>
        <strain evidence="1 2">6Ac</strain>
    </source>
</reference>
<sequence>MGQRRVRALALISELIYGAETSWRDPARYSFAHGGEDGHPYPVDRETFDCSISTLKEAVENGKLDRREKYDAIRRLERCIDLS</sequence>
<dbReference type="EMBL" id="CP003117">
    <property type="protein sequence ID" value="AET64156.1"/>
    <property type="molecule type" value="Genomic_DNA"/>
</dbReference>
<proteinExistence type="predicted"/>
<dbReference type="Proteomes" id="UP000005877">
    <property type="component" value="Chromosome"/>
</dbReference>
<dbReference type="AlphaFoldDB" id="G7WKX3"/>
<evidence type="ECO:0008006" key="3">
    <source>
        <dbReference type="Google" id="ProtNLM"/>
    </source>
</evidence>
<protein>
    <recommendedName>
        <fullName evidence="3">DUF763 domain-containing protein</fullName>
    </recommendedName>
</protein>
<name>G7WKX3_METH6</name>
<gene>
    <name evidence="1" type="ordered locus">Mhar_0783</name>
</gene>
<keyword evidence="2" id="KW-1185">Reference proteome</keyword>
<dbReference type="KEGG" id="mhi:Mhar_0783"/>
<evidence type="ECO:0000313" key="1">
    <source>
        <dbReference type="EMBL" id="AET64156.1"/>
    </source>
</evidence>
<accession>G7WKX3</accession>
<dbReference type="Pfam" id="PF05559">
    <property type="entry name" value="DUF763"/>
    <property type="match status" value="1"/>
</dbReference>
<dbReference type="HOGENOM" id="CLU_2534674_0_0_2"/>
<evidence type="ECO:0000313" key="2">
    <source>
        <dbReference type="Proteomes" id="UP000005877"/>
    </source>
</evidence>
<organism evidence="1 2">
    <name type="scientific">Methanothrix harundinacea (strain 6Ac)</name>
    <name type="common">Methanosaeta harundinacea</name>
    <dbReference type="NCBI Taxonomy" id="1110509"/>
    <lineage>
        <taxon>Archaea</taxon>
        <taxon>Methanobacteriati</taxon>
        <taxon>Methanobacteriota</taxon>
        <taxon>Stenosarchaea group</taxon>
        <taxon>Methanomicrobia</taxon>
        <taxon>Methanotrichales</taxon>
        <taxon>Methanotrichaceae</taxon>
        <taxon>Methanothrix</taxon>
    </lineage>
</organism>
<dbReference type="PANTHER" id="PTHR38597:SF1">
    <property type="entry name" value="BLL3834 PROTEIN"/>
    <property type="match status" value="1"/>
</dbReference>